<evidence type="ECO:0000256" key="1">
    <source>
        <dbReference type="SAM" id="MobiDB-lite"/>
    </source>
</evidence>
<comment type="caution">
    <text evidence="2">The sequence shown here is derived from an EMBL/GenBank/DDBJ whole genome shotgun (WGS) entry which is preliminary data.</text>
</comment>
<feature type="compositionally biased region" description="Basic and acidic residues" evidence="1">
    <location>
        <begin position="81"/>
        <end position="94"/>
    </location>
</feature>
<feature type="region of interest" description="Disordered" evidence="1">
    <location>
        <begin position="40"/>
        <end position="124"/>
    </location>
</feature>
<protein>
    <submittedName>
        <fullName evidence="2">Uncharacterized protein</fullName>
    </submittedName>
</protein>
<feature type="compositionally biased region" description="Polar residues" evidence="1">
    <location>
        <begin position="70"/>
        <end position="80"/>
    </location>
</feature>
<feature type="region of interest" description="Disordered" evidence="1">
    <location>
        <begin position="157"/>
        <end position="212"/>
    </location>
</feature>
<name>A0A3N0Z561_ANAGA</name>
<dbReference type="Proteomes" id="UP000281406">
    <property type="component" value="Unassembled WGS sequence"/>
</dbReference>
<evidence type="ECO:0000313" key="3">
    <source>
        <dbReference type="Proteomes" id="UP000281406"/>
    </source>
</evidence>
<reference evidence="2 3" key="1">
    <citation type="submission" date="2018-10" db="EMBL/GenBank/DDBJ databases">
        <title>Genome assembly for a Yunnan-Guizhou Plateau 3E fish, Anabarilius grahami (Regan), and its evolutionary and genetic applications.</title>
        <authorList>
            <person name="Jiang W."/>
        </authorList>
    </citation>
    <scope>NUCLEOTIDE SEQUENCE [LARGE SCALE GENOMIC DNA]</scope>
    <source>
        <strain evidence="2">AG-KIZ</strain>
        <tissue evidence="2">Muscle</tissue>
    </source>
</reference>
<feature type="compositionally biased region" description="Polar residues" evidence="1">
    <location>
        <begin position="157"/>
        <end position="176"/>
    </location>
</feature>
<dbReference type="EMBL" id="RJVU01008125">
    <property type="protein sequence ID" value="ROL53620.1"/>
    <property type="molecule type" value="Genomic_DNA"/>
</dbReference>
<proteinExistence type="predicted"/>
<sequence length="302" mass="34193">MKLLIIKTIKCFFLAKTHQEKENSLTFVLTSPLLQTDVTSPDDFVTSDPNRSAAHAGSTHTGAKRKHSRTPSPDSTCQSSEVDRQDWDRHRDGSSAEQRFFRLIRGESEEEEPPEKRRHVSHYTDQNVLETQEYWNKEAVNENPNQTQAFFHRASQKTSEAMDQKSTGSVLTSRPVNENHRRSSAVPERKAKASPVKRMGKENSWPASSPFKHQLISSPAKCCRSKEKYTLSPKKRASAETAGETLAALFTQDSEGLCVIAHRDQQPLKDEDYSNTDASEVKEEEEEMLFTQDSEGNTVIKH</sequence>
<feature type="compositionally biased region" description="Basic and acidic residues" evidence="1">
    <location>
        <begin position="263"/>
        <end position="272"/>
    </location>
</feature>
<evidence type="ECO:0000313" key="2">
    <source>
        <dbReference type="EMBL" id="ROL53620.1"/>
    </source>
</evidence>
<dbReference type="AlphaFoldDB" id="A0A3N0Z561"/>
<dbReference type="OrthoDB" id="9946974at2759"/>
<gene>
    <name evidence="2" type="ORF">DPX16_4392</name>
</gene>
<feature type="compositionally biased region" description="Basic and acidic residues" evidence="1">
    <location>
        <begin position="177"/>
        <end position="191"/>
    </location>
</feature>
<accession>A0A3N0Z561</accession>
<feature type="compositionally biased region" description="Polar residues" evidence="1">
    <location>
        <begin position="291"/>
        <end position="302"/>
    </location>
</feature>
<keyword evidence="3" id="KW-1185">Reference proteome</keyword>
<organism evidence="2 3">
    <name type="scientific">Anabarilius grahami</name>
    <name type="common">Kanglang fish</name>
    <name type="synonym">Barilius grahami</name>
    <dbReference type="NCBI Taxonomy" id="495550"/>
    <lineage>
        <taxon>Eukaryota</taxon>
        <taxon>Metazoa</taxon>
        <taxon>Chordata</taxon>
        <taxon>Craniata</taxon>
        <taxon>Vertebrata</taxon>
        <taxon>Euteleostomi</taxon>
        <taxon>Actinopterygii</taxon>
        <taxon>Neopterygii</taxon>
        <taxon>Teleostei</taxon>
        <taxon>Ostariophysi</taxon>
        <taxon>Cypriniformes</taxon>
        <taxon>Xenocyprididae</taxon>
        <taxon>Xenocypridinae</taxon>
        <taxon>Xenocypridinae incertae sedis</taxon>
        <taxon>Anabarilius</taxon>
    </lineage>
</organism>
<feature type="region of interest" description="Disordered" evidence="1">
    <location>
        <begin position="263"/>
        <end position="302"/>
    </location>
</feature>